<accession>A0A8S3YNJ2</accession>
<dbReference type="EMBL" id="CAJHNH020000589">
    <property type="protein sequence ID" value="CAG5118674.1"/>
    <property type="molecule type" value="Genomic_DNA"/>
</dbReference>
<gene>
    <name evidence="3" type="ORF">CUNI_LOCUS4232</name>
</gene>
<sequence length="162" mass="17151">CGLLCKFLTLGVTASIFISVGSIVILMSCLLAVVCCCRKWLCRKPQDVSSFGPTSTTTAGVVANGGGSVVGSLTAPTAFSNHAYTHQGYYPMQPVYQPSHGSVYSYTKDTFSQIPGSASYQPSQHRSYTPTSSKSGKSNRSNNSTSVTYSQGTEKLSLPVNL</sequence>
<evidence type="ECO:0000256" key="1">
    <source>
        <dbReference type="SAM" id="MobiDB-lite"/>
    </source>
</evidence>
<keyword evidence="4" id="KW-1185">Reference proteome</keyword>
<dbReference type="OrthoDB" id="6514358at2759"/>
<evidence type="ECO:0000313" key="4">
    <source>
        <dbReference type="Proteomes" id="UP000678393"/>
    </source>
</evidence>
<name>A0A8S3YNJ2_9EUPU</name>
<feature type="compositionally biased region" description="Low complexity" evidence="1">
    <location>
        <begin position="131"/>
        <end position="146"/>
    </location>
</feature>
<feature type="non-terminal residue" evidence="3">
    <location>
        <position position="1"/>
    </location>
</feature>
<feature type="region of interest" description="Disordered" evidence="1">
    <location>
        <begin position="115"/>
        <end position="162"/>
    </location>
</feature>
<proteinExistence type="predicted"/>
<evidence type="ECO:0000313" key="3">
    <source>
        <dbReference type="EMBL" id="CAG5118674.1"/>
    </source>
</evidence>
<dbReference type="Proteomes" id="UP000678393">
    <property type="component" value="Unassembled WGS sequence"/>
</dbReference>
<evidence type="ECO:0000256" key="2">
    <source>
        <dbReference type="SAM" id="Phobius"/>
    </source>
</evidence>
<protein>
    <submittedName>
        <fullName evidence="3">Uncharacterized protein</fullName>
    </submittedName>
</protein>
<feature type="compositionally biased region" description="Polar residues" evidence="1">
    <location>
        <begin position="115"/>
        <end position="130"/>
    </location>
</feature>
<reference evidence="3" key="1">
    <citation type="submission" date="2021-04" db="EMBL/GenBank/DDBJ databases">
        <authorList>
            <consortium name="Molecular Ecology Group"/>
        </authorList>
    </citation>
    <scope>NUCLEOTIDE SEQUENCE</scope>
</reference>
<feature type="transmembrane region" description="Helical" evidence="2">
    <location>
        <begin position="16"/>
        <end position="37"/>
    </location>
</feature>
<keyword evidence="2" id="KW-0812">Transmembrane</keyword>
<keyword evidence="2" id="KW-0472">Membrane</keyword>
<comment type="caution">
    <text evidence="3">The sequence shown here is derived from an EMBL/GenBank/DDBJ whole genome shotgun (WGS) entry which is preliminary data.</text>
</comment>
<keyword evidence="2" id="KW-1133">Transmembrane helix</keyword>
<dbReference type="AlphaFoldDB" id="A0A8S3YNJ2"/>
<organism evidence="3 4">
    <name type="scientific">Candidula unifasciata</name>
    <dbReference type="NCBI Taxonomy" id="100452"/>
    <lineage>
        <taxon>Eukaryota</taxon>
        <taxon>Metazoa</taxon>
        <taxon>Spiralia</taxon>
        <taxon>Lophotrochozoa</taxon>
        <taxon>Mollusca</taxon>
        <taxon>Gastropoda</taxon>
        <taxon>Heterobranchia</taxon>
        <taxon>Euthyneura</taxon>
        <taxon>Panpulmonata</taxon>
        <taxon>Eupulmonata</taxon>
        <taxon>Stylommatophora</taxon>
        <taxon>Helicina</taxon>
        <taxon>Helicoidea</taxon>
        <taxon>Geomitridae</taxon>
        <taxon>Candidula</taxon>
    </lineage>
</organism>